<evidence type="ECO:0000313" key="5">
    <source>
        <dbReference type="EMBL" id="QTD53680.1"/>
    </source>
</evidence>
<dbReference type="RefSeq" id="WP_237383783.1">
    <property type="nucleotide sequence ID" value="NZ_CP071793.1"/>
</dbReference>
<proteinExistence type="inferred from homology"/>
<dbReference type="InterPro" id="IPR003593">
    <property type="entry name" value="AAA+_ATPase"/>
</dbReference>
<feature type="domain" description="Bacterial type II secretion system protein E" evidence="4">
    <location>
        <begin position="434"/>
        <end position="448"/>
    </location>
</feature>
<evidence type="ECO:0000256" key="2">
    <source>
        <dbReference type="ARBA" id="ARBA00022741"/>
    </source>
</evidence>
<dbReference type="PROSITE" id="PS00662">
    <property type="entry name" value="T2SP_E"/>
    <property type="match status" value="1"/>
</dbReference>
<keyword evidence="6" id="KW-1185">Reference proteome</keyword>
<reference evidence="5" key="1">
    <citation type="submission" date="2021-03" db="EMBL/GenBank/DDBJ databases">
        <title>Acanthopleuribacteraceae sp. M133.</title>
        <authorList>
            <person name="Wang G."/>
        </authorList>
    </citation>
    <scope>NUCLEOTIDE SEQUENCE</scope>
    <source>
        <strain evidence="5">M133</strain>
    </source>
</reference>
<dbReference type="KEGG" id="scor:J3U87_14600"/>
<dbReference type="InterPro" id="IPR027417">
    <property type="entry name" value="P-loop_NTPase"/>
</dbReference>
<dbReference type="EMBL" id="CP071793">
    <property type="protein sequence ID" value="QTD53680.1"/>
    <property type="molecule type" value="Genomic_DNA"/>
</dbReference>
<dbReference type="Proteomes" id="UP000663929">
    <property type="component" value="Chromosome"/>
</dbReference>
<evidence type="ECO:0000256" key="3">
    <source>
        <dbReference type="ARBA" id="ARBA00022840"/>
    </source>
</evidence>
<gene>
    <name evidence="5" type="primary">tadA</name>
    <name evidence="5" type="ORF">J3U87_14600</name>
</gene>
<dbReference type="GO" id="GO:0005886">
    <property type="term" value="C:plasma membrane"/>
    <property type="evidence" value="ECO:0007669"/>
    <property type="project" value="TreeGrafter"/>
</dbReference>
<evidence type="ECO:0000313" key="6">
    <source>
        <dbReference type="Proteomes" id="UP000663929"/>
    </source>
</evidence>
<keyword evidence="3" id="KW-0067">ATP-binding</keyword>
<dbReference type="SUPFAM" id="SSF52540">
    <property type="entry name" value="P-loop containing nucleoside triphosphate hydrolases"/>
    <property type="match status" value="1"/>
</dbReference>
<protein>
    <submittedName>
        <fullName evidence="5">Flp pilus assembly complex ATPase component TadA</fullName>
    </submittedName>
</protein>
<dbReference type="InterPro" id="IPR001482">
    <property type="entry name" value="T2SS/T4SS_dom"/>
</dbReference>
<dbReference type="AlphaFoldDB" id="A0A8A4TW07"/>
<dbReference type="SMART" id="SM00382">
    <property type="entry name" value="AAA"/>
    <property type="match status" value="1"/>
</dbReference>
<name>A0A8A4TW07_SULCO</name>
<accession>A0A8A4TW07</accession>
<dbReference type="SUPFAM" id="SSF160246">
    <property type="entry name" value="EspE N-terminal domain-like"/>
    <property type="match status" value="2"/>
</dbReference>
<evidence type="ECO:0000256" key="1">
    <source>
        <dbReference type="ARBA" id="ARBA00006611"/>
    </source>
</evidence>
<dbReference type="GO" id="GO:0016887">
    <property type="term" value="F:ATP hydrolysis activity"/>
    <property type="evidence" value="ECO:0007669"/>
    <property type="project" value="TreeGrafter"/>
</dbReference>
<dbReference type="GO" id="GO:0005524">
    <property type="term" value="F:ATP binding"/>
    <property type="evidence" value="ECO:0007669"/>
    <property type="project" value="UniProtKB-KW"/>
</dbReference>
<dbReference type="Gene3D" id="3.40.50.300">
    <property type="entry name" value="P-loop containing nucleotide triphosphate hydrolases"/>
    <property type="match status" value="1"/>
</dbReference>
<dbReference type="CDD" id="cd01129">
    <property type="entry name" value="PulE-GspE-like"/>
    <property type="match status" value="1"/>
</dbReference>
<dbReference type="InterPro" id="IPR037257">
    <property type="entry name" value="T2SS_E_N_sf"/>
</dbReference>
<dbReference type="PANTHER" id="PTHR30258">
    <property type="entry name" value="TYPE II SECRETION SYSTEM PROTEIN GSPE-RELATED"/>
    <property type="match status" value="1"/>
</dbReference>
<dbReference type="Gene3D" id="3.30.450.90">
    <property type="match status" value="1"/>
</dbReference>
<organism evidence="5 6">
    <name type="scientific">Sulfidibacter corallicola</name>
    <dbReference type="NCBI Taxonomy" id="2818388"/>
    <lineage>
        <taxon>Bacteria</taxon>
        <taxon>Pseudomonadati</taxon>
        <taxon>Acidobacteriota</taxon>
        <taxon>Holophagae</taxon>
        <taxon>Acanthopleuribacterales</taxon>
        <taxon>Acanthopleuribacteraceae</taxon>
        <taxon>Sulfidibacter</taxon>
    </lineage>
</organism>
<dbReference type="Pfam" id="PF00437">
    <property type="entry name" value="T2SSE"/>
    <property type="match status" value="1"/>
</dbReference>
<dbReference type="PANTHER" id="PTHR30258:SF2">
    <property type="entry name" value="COMG OPERON PROTEIN 1"/>
    <property type="match status" value="1"/>
</dbReference>
<sequence>MSAEEKNPVPEADLQQRPIGELLIEEGLITKDQLGRALRIQSKLTNKKRVGRILIELGFIREKQLEEIMVKYARKIRLGDLLVEREFIKISDLEEALALQKRHPNKRLGEILLETKKLTEKTLCDAISLYLKMERVVPDFRKLDHDLVNKVSLSFLQQNMTLPYREVGGSVQIVVTQTFSDTLKPIFKRVYQKPLEFCLATPGELETIFQYLHHRPKIQGARELEPSSDEQNVSGMLDSMISEAIERGASDIHFEPMDTIARVRFRIDGRLIQHETYALDRNSSMMARIKVLSNCDISERRNHQDGKCQVNFHGHPIDLRVSIFVTVHGESAVIRILNPFTSLVGLQSLGLNPRNLERYVDEVIGNATGIVLITGPTGSGKTTTLYSTLQYQLLGGHKIVTVEDPVEYIIPEIVQCSVDERAGRTFSSSLKAIMRQDPDIIVLGEIRDLESANIAIHASMTGHKVYATFHTEDATGALIRLVQMGVERYLVASTVLGVVAQRLVRGICKHCQSPHVPQAKQLRRLGLPPKILSTREFVLGQGCETCYNTGYSGRMAIHELLILEEQVRDAVLRDASSFQIRNIAMEHADLITMAEDAVTKICAHRTSFEEVLQYVPVSTPVRPLNQLLEMVE</sequence>
<comment type="similarity">
    <text evidence="1">Belongs to the GSP E family.</text>
</comment>
<evidence type="ECO:0000259" key="4">
    <source>
        <dbReference type="PROSITE" id="PS00662"/>
    </source>
</evidence>
<dbReference type="Pfam" id="PF05157">
    <property type="entry name" value="MshEN"/>
    <property type="match status" value="1"/>
</dbReference>
<dbReference type="InterPro" id="IPR007831">
    <property type="entry name" value="T2SS_GspE_N"/>
</dbReference>
<keyword evidence="2" id="KW-0547">Nucleotide-binding</keyword>